<gene>
    <name evidence="1" type="ORF">SERLA73DRAFT_140146</name>
</gene>
<dbReference type="AlphaFoldDB" id="F8Q4P7"/>
<name>F8Q4P7_SERL3</name>
<protein>
    <submittedName>
        <fullName evidence="1">Uncharacterized protein</fullName>
    </submittedName>
</protein>
<organism evidence="2">
    <name type="scientific">Serpula lacrymans var. lacrymans (strain S7.3)</name>
    <name type="common">Dry rot fungus</name>
    <dbReference type="NCBI Taxonomy" id="936435"/>
    <lineage>
        <taxon>Eukaryota</taxon>
        <taxon>Fungi</taxon>
        <taxon>Dikarya</taxon>
        <taxon>Basidiomycota</taxon>
        <taxon>Agaricomycotina</taxon>
        <taxon>Agaricomycetes</taxon>
        <taxon>Agaricomycetidae</taxon>
        <taxon>Boletales</taxon>
        <taxon>Coniophorineae</taxon>
        <taxon>Serpulaceae</taxon>
        <taxon>Serpula</taxon>
    </lineage>
</organism>
<evidence type="ECO:0000313" key="2">
    <source>
        <dbReference type="Proteomes" id="UP000008063"/>
    </source>
</evidence>
<sequence length="56" mass="6557">MERPGIQGMRDVVDQLKSQVHTKYELGYTRRISRDSCNYCMHLVPSYSTFCGIQRT</sequence>
<proteinExistence type="predicted"/>
<dbReference type="EMBL" id="GL945483">
    <property type="protein sequence ID" value="EGN96524.1"/>
    <property type="molecule type" value="Genomic_DNA"/>
</dbReference>
<reference evidence="2" key="1">
    <citation type="journal article" date="2011" name="Science">
        <title>The plant cell wall-decomposing machinery underlies the functional diversity of forest fungi.</title>
        <authorList>
            <person name="Eastwood D.C."/>
            <person name="Floudas D."/>
            <person name="Binder M."/>
            <person name="Majcherczyk A."/>
            <person name="Schneider P."/>
            <person name="Aerts A."/>
            <person name="Asiegbu F.O."/>
            <person name="Baker S.E."/>
            <person name="Barry K."/>
            <person name="Bendiksby M."/>
            <person name="Blumentritt M."/>
            <person name="Coutinho P.M."/>
            <person name="Cullen D."/>
            <person name="de Vries R.P."/>
            <person name="Gathman A."/>
            <person name="Goodell B."/>
            <person name="Henrissat B."/>
            <person name="Ihrmark K."/>
            <person name="Kauserud H."/>
            <person name="Kohler A."/>
            <person name="LaButti K."/>
            <person name="Lapidus A."/>
            <person name="Lavin J.L."/>
            <person name="Lee Y.-H."/>
            <person name="Lindquist E."/>
            <person name="Lilly W."/>
            <person name="Lucas S."/>
            <person name="Morin E."/>
            <person name="Murat C."/>
            <person name="Oguiza J.A."/>
            <person name="Park J."/>
            <person name="Pisabarro A.G."/>
            <person name="Riley R."/>
            <person name="Rosling A."/>
            <person name="Salamov A."/>
            <person name="Schmidt O."/>
            <person name="Schmutz J."/>
            <person name="Skrede I."/>
            <person name="Stenlid J."/>
            <person name="Wiebenga A."/>
            <person name="Xie X."/>
            <person name="Kuees U."/>
            <person name="Hibbett D.S."/>
            <person name="Hoffmeister D."/>
            <person name="Hoegberg N."/>
            <person name="Martin F."/>
            <person name="Grigoriev I.V."/>
            <person name="Watkinson S.C."/>
        </authorList>
    </citation>
    <scope>NUCLEOTIDE SEQUENCE [LARGE SCALE GENOMIC DNA]</scope>
    <source>
        <strain evidence="2">strain S7.3</strain>
    </source>
</reference>
<accession>F8Q4P7</accession>
<keyword evidence="2" id="KW-1185">Reference proteome</keyword>
<dbReference type="Proteomes" id="UP000008063">
    <property type="component" value="Unassembled WGS sequence"/>
</dbReference>
<dbReference type="HOGENOM" id="CLU_3015601_0_0_1"/>
<evidence type="ECO:0000313" key="1">
    <source>
        <dbReference type="EMBL" id="EGN96524.1"/>
    </source>
</evidence>
<dbReference type="InParanoid" id="F8Q4P7"/>